<protein>
    <submittedName>
        <fullName evidence="3">Histidine kinase</fullName>
    </submittedName>
</protein>
<gene>
    <name evidence="3" type="ORF">N7E81_02475</name>
</gene>
<sequence>MLRSFCVYLINGIWLGHITILLIFIFPACTSQTENKSIKDDQESDSVWVKNIVEKSKEYARTDIDSLDLLADRLLSFYKEKGYLRAFIDGQVMKARHFSIKDETDKAINVYLVLLDSLDNLSPRDRANIFNNLGNCHLKLSEYDLALEAQLNGLKMEEKLEDQRGIAISYLNIAGVYAHLGNTDKSEEYAEKSYRSALENNFPVVKMQSAYQLAEIYVKARKDSLALLYADTTIRYGERLRSSFGVFKGKSIQATVYLNQGKFRESLELERQIGEYYNELGYKLEYLRVRNREVHLLIQLEQYQEAELIAHSNLELAQSIQAKDEIGLAYEKLGAIQNQLGKNKSAYENARKFIALKEELEGKEKKQIVAELETKYETEKKETEIASLSQQAIIQTLELEQKNLTILIGSVLVLLIAGFVFFANRQKTLKSQQNQMELEQRFLRSQLNPHFISNALLAVQNFMLKNQSDLAVTYLSKFSKLMRETLENSRREFILLEDELAMLTNFMDVHKMRLNDSFDYEVHISDLIDPEVDTIPPMFVQPFVENAIEHGIAPAGGKGKIELYFEKEGEYISIVIKDNGGGYTQSSSEVKDHVSLSTTIIQERMAVFNKTLKKKISLVLANVENEKGQVLGAKVDLKVPFRYV</sequence>
<keyword evidence="3" id="KW-0418">Kinase</keyword>
<dbReference type="SUPFAM" id="SSF48452">
    <property type="entry name" value="TPR-like"/>
    <property type="match status" value="2"/>
</dbReference>
<dbReference type="InterPro" id="IPR010559">
    <property type="entry name" value="Sig_transdc_His_kin_internal"/>
</dbReference>
<keyword evidence="1" id="KW-1133">Transmembrane helix</keyword>
<dbReference type="GO" id="GO:0016301">
    <property type="term" value="F:kinase activity"/>
    <property type="evidence" value="ECO:0007669"/>
    <property type="project" value="UniProtKB-KW"/>
</dbReference>
<evidence type="ECO:0000313" key="3">
    <source>
        <dbReference type="EMBL" id="UXX79970.1"/>
    </source>
</evidence>
<dbReference type="InterPro" id="IPR050640">
    <property type="entry name" value="Bact_2-comp_sensor_kinase"/>
</dbReference>
<feature type="domain" description="Signal transduction histidine kinase internal region" evidence="2">
    <location>
        <begin position="439"/>
        <end position="518"/>
    </location>
</feature>
<proteinExistence type="predicted"/>
<dbReference type="PANTHER" id="PTHR34220">
    <property type="entry name" value="SENSOR HISTIDINE KINASE YPDA"/>
    <property type="match status" value="1"/>
</dbReference>
<keyword evidence="1" id="KW-0472">Membrane</keyword>
<reference evidence="3" key="1">
    <citation type="submission" date="2022-10" db="EMBL/GenBank/DDBJ databases">
        <title>Comparative genomics and taxonomic characterization of three novel marine species of genus Reichenbachiella exhibiting antioxidant and polysaccharide degradation activities.</title>
        <authorList>
            <person name="Muhammad N."/>
            <person name="Lee Y.-J."/>
            <person name="Ko J."/>
            <person name="Kim S.-G."/>
        </authorList>
    </citation>
    <scope>NUCLEOTIDE SEQUENCE</scope>
    <source>
        <strain evidence="3">Wsw4-B4</strain>
    </source>
</reference>
<evidence type="ECO:0000313" key="4">
    <source>
        <dbReference type="Proteomes" id="UP001062165"/>
    </source>
</evidence>
<dbReference type="PANTHER" id="PTHR34220:SF7">
    <property type="entry name" value="SENSOR HISTIDINE KINASE YPDA"/>
    <property type="match status" value="1"/>
</dbReference>
<dbReference type="InterPro" id="IPR036890">
    <property type="entry name" value="HATPase_C_sf"/>
</dbReference>
<dbReference type="Pfam" id="PF06580">
    <property type="entry name" value="His_kinase"/>
    <property type="match status" value="1"/>
</dbReference>
<feature type="transmembrane region" description="Helical" evidence="1">
    <location>
        <begin position="404"/>
        <end position="423"/>
    </location>
</feature>
<keyword evidence="3" id="KW-0808">Transferase</keyword>
<dbReference type="InterPro" id="IPR019734">
    <property type="entry name" value="TPR_rpt"/>
</dbReference>
<dbReference type="RefSeq" id="WP_263051700.1">
    <property type="nucleotide sequence ID" value="NZ_CP106735.1"/>
</dbReference>
<dbReference type="Gene3D" id="1.25.40.10">
    <property type="entry name" value="Tetratricopeptide repeat domain"/>
    <property type="match status" value="2"/>
</dbReference>
<keyword evidence="1" id="KW-0812">Transmembrane</keyword>
<dbReference type="SUPFAM" id="SSF55874">
    <property type="entry name" value="ATPase domain of HSP90 chaperone/DNA topoisomerase II/histidine kinase"/>
    <property type="match status" value="1"/>
</dbReference>
<name>A0ABY6D7Y9_9BACT</name>
<dbReference type="SMART" id="SM00028">
    <property type="entry name" value="TPR"/>
    <property type="match status" value="3"/>
</dbReference>
<feature type="transmembrane region" description="Helical" evidence="1">
    <location>
        <begin position="7"/>
        <end position="26"/>
    </location>
</feature>
<dbReference type="InterPro" id="IPR011990">
    <property type="entry name" value="TPR-like_helical_dom_sf"/>
</dbReference>
<keyword evidence="4" id="KW-1185">Reference proteome</keyword>
<dbReference type="EMBL" id="CP106735">
    <property type="protein sequence ID" value="UXX79970.1"/>
    <property type="molecule type" value="Genomic_DNA"/>
</dbReference>
<dbReference type="Gene3D" id="3.30.565.10">
    <property type="entry name" value="Histidine kinase-like ATPase, C-terminal domain"/>
    <property type="match status" value="1"/>
</dbReference>
<accession>A0ABY6D7Y9</accession>
<dbReference type="Proteomes" id="UP001062165">
    <property type="component" value="Chromosome"/>
</dbReference>
<evidence type="ECO:0000259" key="2">
    <source>
        <dbReference type="Pfam" id="PF06580"/>
    </source>
</evidence>
<evidence type="ECO:0000256" key="1">
    <source>
        <dbReference type="SAM" id="Phobius"/>
    </source>
</evidence>
<organism evidence="3 4">
    <name type="scientific">Reichenbachiella carrageenanivorans</name>
    <dbReference type="NCBI Taxonomy" id="2979869"/>
    <lineage>
        <taxon>Bacteria</taxon>
        <taxon>Pseudomonadati</taxon>
        <taxon>Bacteroidota</taxon>
        <taxon>Cytophagia</taxon>
        <taxon>Cytophagales</taxon>
        <taxon>Reichenbachiellaceae</taxon>
        <taxon>Reichenbachiella</taxon>
    </lineage>
</organism>
<dbReference type="Pfam" id="PF13424">
    <property type="entry name" value="TPR_12"/>
    <property type="match status" value="1"/>
</dbReference>